<dbReference type="PANTHER" id="PTHR24072">
    <property type="entry name" value="RHO FAMILY GTPASE"/>
    <property type="match status" value="1"/>
</dbReference>
<dbReference type="SMART" id="SM00174">
    <property type="entry name" value="RHO"/>
    <property type="match status" value="1"/>
</dbReference>
<dbReference type="GO" id="GO:0005525">
    <property type="term" value="F:GTP binding"/>
    <property type="evidence" value="ECO:0007669"/>
    <property type="project" value="UniProtKB-KW"/>
</dbReference>
<evidence type="ECO:0000256" key="7">
    <source>
        <dbReference type="ARBA" id="ARBA00023136"/>
    </source>
</evidence>
<dbReference type="InterPro" id="IPR003578">
    <property type="entry name" value="Small_GTPase_Rho"/>
</dbReference>
<comment type="caution">
    <text evidence="10">The sequence shown here is derived from an EMBL/GenBank/DDBJ whole genome shotgun (WGS) entry which is preliminary data.</text>
</comment>
<evidence type="ECO:0000256" key="4">
    <source>
        <dbReference type="ARBA" id="ARBA00022481"/>
    </source>
</evidence>
<dbReference type="GO" id="GO:0022412">
    <property type="term" value="P:cellular process involved in reproduction in multicellular organism"/>
    <property type="evidence" value="ECO:0007669"/>
    <property type="project" value="UniProtKB-ARBA"/>
</dbReference>
<evidence type="ECO:0000256" key="2">
    <source>
        <dbReference type="ARBA" id="ARBA00010142"/>
    </source>
</evidence>
<keyword evidence="5" id="KW-0547">Nucleotide-binding</keyword>
<evidence type="ECO:0000313" key="11">
    <source>
        <dbReference type="Proteomes" id="UP001497623"/>
    </source>
</evidence>
<evidence type="ECO:0000256" key="6">
    <source>
        <dbReference type="ARBA" id="ARBA00023134"/>
    </source>
</evidence>
<dbReference type="GO" id="GO:0003924">
    <property type="term" value="F:GTPase activity"/>
    <property type="evidence" value="ECO:0007669"/>
    <property type="project" value="InterPro"/>
</dbReference>
<proteinExistence type="inferred from homology"/>
<dbReference type="InterPro" id="IPR027417">
    <property type="entry name" value="P-loop_NTPase"/>
</dbReference>
<dbReference type="GO" id="GO:0035006">
    <property type="term" value="P:melanization defense response"/>
    <property type="evidence" value="ECO:0007669"/>
    <property type="project" value="UniProtKB-ARBA"/>
</dbReference>
<dbReference type="PROSITE" id="PS51421">
    <property type="entry name" value="RAS"/>
    <property type="match status" value="1"/>
</dbReference>
<dbReference type="GO" id="GO:0035099">
    <property type="term" value="P:hemocyte migration"/>
    <property type="evidence" value="ECO:0007669"/>
    <property type="project" value="UniProtKB-ARBA"/>
</dbReference>
<comment type="similarity">
    <text evidence="2">Belongs to the small GTPase superfamily. Rho family.</text>
</comment>
<dbReference type="SMART" id="SM00173">
    <property type="entry name" value="RAS"/>
    <property type="match status" value="1"/>
</dbReference>
<keyword evidence="6" id="KW-0342">GTP-binding</keyword>
<dbReference type="SUPFAM" id="SSF52540">
    <property type="entry name" value="P-loop containing nucleoside triphosphate hydrolases"/>
    <property type="match status" value="1"/>
</dbReference>
<dbReference type="Proteomes" id="UP001497623">
    <property type="component" value="Unassembled WGS sequence"/>
</dbReference>
<dbReference type="GO" id="GO:0007264">
    <property type="term" value="P:small GTPase-mediated signal transduction"/>
    <property type="evidence" value="ECO:0007669"/>
    <property type="project" value="InterPro"/>
</dbReference>
<accession>A0AAV2SR65</accession>
<organism evidence="10 11">
    <name type="scientific">Meganyctiphanes norvegica</name>
    <name type="common">Northern krill</name>
    <name type="synonym">Thysanopoda norvegica</name>
    <dbReference type="NCBI Taxonomy" id="48144"/>
    <lineage>
        <taxon>Eukaryota</taxon>
        <taxon>Metazoa</taxon>
        <taxon>Ecdysozoa</taxon>
        <taxon>Arthropoda</taxon>
        <taxon>Crustacea</taxon>
        <taxon>Multicrustacea</taxon>
        <taxon>Malacostraca</taxon>
        <taxon>Eumalacostraca</taxon>
        <taxon>Eucarida</taxon>
        <taxon>Euphausiacea</taxon>
        <taxon>Euphausiidae</taxon>
        <taxon>Meganyctiphanes</taxon>
    </lineage>
</organism>
<comment type="subcellular location">
    <subcellularLocation>
        <location evidence="1">Cell membrane</location>
        <topology evidence="1">Lipid-anchor</topology>
        <orientation evidence="1">Cytoplasmic side</orientation>
    </subcellularLocation>
</comment>
<keyword evidence="3" id="KW-1003">Cell membrane</keyword>
<keyword evidence="11" id="KW-1185">Reference proteome</keyword>
<protein>
    <submittedName>
        <fullName evidence="10">Uncharacterized protein</fullName>
    </submittedName>
</protein>
<sequence>MSMWDIKLVIVGDGAVGKTCLLVVYTSDSFPEDYIPTIFENYSKLLNIAGKVINLALWDTAGQEEYDHLRPLSYPQTDVIAICFSLANSNSLQNVRNKWYPEVKQFCPVAKIILVGTKLDLRQSSDNPKMVSFEEGSAMAKEIHAWKYFECSAKTGVGVQQVFDGALNTVISPAVESTTRTRKRSRCVVL</sequence>
<evidence type="ECO:0000256" key="1">
    <source>
        <dbReference type="ARBA" id="ARBA00004342"/>
    </source>
</evidence>
<dbReference type="PRINTS" id="PR00449">
    <property type="entry name" value="RASTRNSFRMNG"/>
</dbReference>
<dbReference type="InterPro" id="IPR005225">
    <property type="entry name" value="Small_GTP-bd"/>
</dbReference>
<dbReference type="PROSITE" id="PS51419">
    <property type="entry name" value="RAB"/>
    <property type="match status" value="1"/>
</dbReference>
<name>A0AAV2SR65_MEGNR</name>
<evidence type="ECO:0000313" key="10">
    <source>
        <dbReference type="EMBL" id="CAL4241408.1"/>
    </source>
</evidence>
<dbReference type="PROSITE" id="PS51420">
    <property type="entry name" value="RHO"/>
    <property type="match status" value="1"/>
</dbReference>
<evidence type="ECO:0000256" key="3">
    <source>
        <dbReference type="ARBA" id="ARBA00022475"/>
    </source>
</evidence>
<dbReference type="FunFam" id="3.40.50.300:FF:000983">
    <property type="entry name" value="Rho family GTPase"/>
    <property type="match status" value="1"/>
</dbReference>
<keyword evidence="9" id="KW-0636">Prenylation</keyword>
<dbReference type="GO" id="GO:0005886">
    <property type="term" value="C:plasma membrane"/>
    <property type="evidence" value="ECO:0007669"/>
    <property type="project" value="UniProtKB-SubCell"/>
</dbReference>
<gene>
    <name evidence="10" type="ORF">MNOR_LOCUS40700</name>
</gene>
<dbReference type="CDD" id="cd00157">
    <property type="entry name" value="Rho"/>
    <property type="match status" value="1"/>
</dbReference>
<keyword evidence="4" id="KW-0488">Methylation</keyword>
<dbReference type="GO" id="GO:0003006">
    <property type="term" value="P:developmental process involved in reproduction"/>
    <property type="evidence" value="ECO:0007669"/>
    <property type="project" value="UniProtKB-ARBA"/>
</dbReference>
<evidence type="ECO:0000256" key="5">
    <source>
        <dbReference type="ARBA" id="ARBA00022741"/>
    </source>
</evidence>
<dbReference type="Pfam" id="PF00071">
    <property type="entry name" value="Ras"/>
    <property type="match status" value="1"/>
</dbReference>
<keyword evidence="7" id="KW-0472">Membrane</keyword>
<reference evidence="10 11" key="1">
    <citation type="submission" date="2024-05" db="EMBL/GenBank/DDBJ databases">
        <authorList>
            <person name="Wallberg A."/>
        </authorList>
    </citation>
    <scope>NUCLEOTIDE SEQUENCE [LARGE SCALE GENOMIC DNA]</scope>
</reference>
<dbReference type="EMBL" id="CAXKWB010129871">
    <property type="protein sequence ID" value="CAL4241408.1"/>
    <property type="molecule type" value="Genomic_DNA"/>
</dbReference>
<dbReference type="InterPro" id="IPR001806">
    <property type="entry name" value="Small_GTPase"/>
</dbReference>
<evidence type="ECO:0000256" key="8">
    <source>
        <dbReference type="ARBA" id="ARBA00023288"/>
    </source>
</evidence>
<keyword evidence="8" id="KW-0449">Lipoprotein</keyword>
<evidence type="ECO:0000256" key="9">
    <source>
        <dbReference type="ARBA" id="ARBA00023289"/>
    </source>
</evidence>
<dbReference type="SMART" id="SM00175">
    <property type="entry name" value="RAB"/>
    <property type="match status" value="1"/>
</dbReference>
<dbReference type="GO" id="GO:0001667">
    <property type="term" value="P:ameboidal-type cell migration"/>
    <property type="evidence" value="ECO:0007669"/>
    <property type="project" value="UniProtKB-ARBA"/>
</dbReference>
<dbReference type="NCBIfam" id="TIGR00231">
    <property type="entry name" value="small_GTP"/>
    <property type="match status" value="1"/>
</dbReference>
<dbReference type="AlphaFoldDB" id="A0AAV2SR65"/>
<dbReference type="Gene3D" id="3.40.50.300">
    <property type="entry name" value="P-loop containing nucleotide triphosphate hydrolases"/>
    <property type="match status" value="1"/>
</dbReference>